<feature type="domain" description="RimM N-terminal" evidence="7">
    <location>
        <begin position="35"/>
        <end position="113"/>
    </location>
</feature>
<reference evidence="8 9" key="1">
    <citation type="submission" date="2019-09" db="EMBL/GenBank/DDBJ databases">
        <title>Draft genome sequence of various Type strains from the CCUG.</title>
        <authorList>
            <person name="Pineiro-Iglesias B."/>
            <person name="Tunovic T."/>
            <person name="Unosson C."/>
            <person name="Inganas E."/>
            <person name="Ohlen M."/>
            <person name="Cardew S."/>
            <person name="Jensie-Markopoulos S."/>
            <person name="Salva-Serra F."/>
            <person name="Jaen-Luchoro D."/>
            <person name="Karlsson R."/>
            <person name="Svensson-Stadler L."/>
            <person name="Chun J."/>
            <person name="Moore E."/>
        </authorList>
    </citation>
    <scope>NUCLEOTIDE SEQUENCE [LARGE SCALE GENOMIC DNA]</scope>
    <source>
        <strain evidence="8 9">CCUG 32756T</strain>
    </source>
</reference>
<comment type="similarity">
    <text evidence="5">Belongs to the RimM family.</text>
</comment>
<evidence type="ECO:0000313" key="9">
    <source>
        <dbReference type="Proteomes" id="UP000323707"/>
    </source>
</evidence>
<protein>
    <recommendedName>
        <fullName evidence="5">Ribosome maturation factor RimM</fullName>
    </recommendedName>
</protein>
<dbReference type="PANTHER" id="PTHR33692">
    <property type="entry name" value="RIBOSOME MATURATION FACTOR RIMM"/>
    <property type="match status" value="1"/>
</dbReference>
<keyword evidence="4 5" id="KW-0143">Chaperone</keyword>
<dbReference type="Proteomes" id="UP000323707">
    <property type="component" value="Unassembled WGS sequence"/>
</dbReference>
<feature type="region of interest" description="Disordered" evidence="6">
    <location>
        <begin position="1"/>
        <end position="25"/>
    </location>
</feature>
<keyword evidence="3 5" id="KW-0698">rRNA processing</keyword>
<evidence type="ECO:0000256" key="2">
    <source>
        <dbReference type="ARBA" id="ARBA00022517"/>
    </source>
</evidence>
<dbReference type="GO" id="GO:0005840">
    <property type="term" value="C:ribosome"/>
    <property type="evidence" value="ECO:0007669"/>
    <property type="project" value="InterPro"/>
</dbReference>
<name>A0A5M9QTD3_9HELI</name>
<dbReference type="SUPFAM" id="SSF50447">
    <property type="entry name" value="Translation proteins"/>
    <property type="match status" value="1"/>
</dbReference>
<comment type="function">
    <text evidence="5">An accessory protein needed during the final step in the assembly of 30S ribosomal subunit, possibly for assembly of the head region. Essential for efficient processing of 16S rRNA. May be needed both before and after RbfA during the maturation of 16S rRNA. It has affinity for free ribosomal 30S subunits but not for 70S ribosomes.</text>
</comment>
<evidence type="ECO:0000256" key="6">
    <source>
        <dbReference type="SAM" id="MobiDB-lite"/>
    </source>
</evidence>
<dbReference type="NCBIfam" id="TIGR02273">
    <property type="entry name" value="16S_RimM"/>
    <property type="match status" value="1"/>
</dbReference>
<dbReference type="Gene3D" id="2.40.30.60">
    <property type="entry name" value="RimM"/>
    <property type="match status" value="1"/>
</dbReference>
<dbReference type="InterPro" id="IPR009000">
    <property type="entry name" value="Transl_B-barrel_sf"/>
</dbReference>
<dbReference type="GO" id="GO:0043022">
    <property type="term" value="F:ribosome binding"/>
    <property type="evidence" value="ECO:0007669"/>
    <property type="project" value="InterPro"/>
</dbReference>
<dbReference type="GO" id="GO:0006364">
    <property type="term" value="P:rRNA processing"/>
    <property type="evidence" value="ECO:0007669"/>
    <property type="project" value="UniProtKB-UniRule"/>
</dbReference>
<dbReference type="Gene3D" id="2.30.30.240">
    <property type="entry name" value="PRC-barrel domain"/>
    <property type="match status" value="1"/>
</dbReference>
<dbReference type="SUPFAM" id="SSF50346">
    <property type="entry name" value="PRC-barrel domain"/>
    <property type="match status" value="1"/>
</dbReference>
<keyword evidence="1 5" id="KW-0963">Cytoplasm</keyword>
<keyword evidence="2 5" id="KW-0690">Ribosome biogenesis</keyword>
<comment type="domain">
    <text evidence="5">The PRC barrel domain binds ribosomal protein uS19.</text>
</comment>
<evidence type="ECO:0000256" key="1">
    <source>
        <dbReference type="ARBA" id="ARBA00022490"/>
    </source>
</evidence>
<accession>A0A5M9QTD3</accession>
<comment type="subcellular location">
    <subcellularLocation>
        <location evidence="5">Cytoplasm</location>
    </subcellularLocation>
</comment>
<comment type="subunit">
    <text evidence="5">Binds ribosomal protein uS19.</text>
</comment>
<feature type="compositionally biased region" description="Polar residues" evidence="6">
    <location>
        <begin position="1"/>
        <end position="11"/>
    </location>
</feature>
<comment type="caution">
    <text evidence="8">The sequence shown here is derived from an EMBL/GenBank/DDBJ whole genome shotgun (WGS) entry which is preliminary data.</text>
</comment>
<evidence type="ECO:0000259" key="7">
    <source>
        <dbReference type="Pfam" id="PF01782"/>
    </source>
</evidence>
<dbReference type="HAMAP" id="MF_00014">
    <property type="entry name" value="Ribosome_mat_RimM"/>
    <property type="match status" value="1"/>
</dbReference>
<evidence type="ECO:0000256" key="5">
    <source>
        <dbReference type="HAMAP-Rule" id="MF_00014"/>
    </source>
</evidence>
<evidence type="ECO:0000313" key="8">
    <source>
        <dbReference type="EMBL" id="KAA8711578.1"/>
    </source>
</evidence>
<dbReference type="InterPro" id="IPR002676">
    <property type="entry name" value="RimM_N"/>
</dbReference>
<dbReference type="GO" id="GO:0042274">
    <property type="term" value="P:ribosomal small subunit biogenesis"/>
    <property type="evidence" value="ECO:0007669"/>
    <property type="project" value="UniProtKB-UniRule"/>
</dbReference>
<dbReference type="AlphaFoldDB" id="A0A5M9QTD3"/>
<evidence type="ECO:0000256" key="3">
    <source>
        <dbReference type="ARBA" id="ARBA00022552"/>
    </source>
</evidence>
<dbReference type="Pfam" id="PF01782">
    <property type="entry name" value="RimM"/>
    <property type="match status" value="1"/>
</dbReference>
<sequence>MDTTLYDSTAKSPEKHTQQLPQDKSHITQSHTIEVGKLGRAVGLKGALVFHLMSDFAEFIQAGTMLVAHKPSRTLIVESITKRHSSMLITFEGVDSREKAQELVNVRLFTSKQETRAKCPLKKDEFFYFDIIGLAVIEEGEVLGKVIDIERIGTTDYLLIKQDSQAQSQTSPKPNKATKKKSKIFYIPYIDTYVLTITLASPTQSGGVFTQNAKSLCE</sequence>
<dbReference type="InterPro" id="IPR036976">
    <property type="entry name" value="RimM_N_sf"/>
</dbReference>
<organism evidence="8 9">
    <name type="scientific">Helicobacter canis</name>
    <dbReference type="NCBI Taxonomy" id="29419"/>
    <lineage>
        <taxon>Bacteria</taxon>
        <taxon>Pseudomonadati</taxon>
        <taxon>Campylobacterota</taxon>
        <taxon>Epsilonproteobacteria</taxon>
        <taxon>Campylobacterales</taxon>
        <taxon>Helicobacteraceae</taxon>
        <taxon>Helicobacter</taxon>
    </lineage>
</organism>
<dbReference type="InterPro" id="IPR011961">
    <property type="entry name" value="RimM"/>
</dbReference>
<gene>
    <name evidence="5 8" type="primary">rimM</name>
    <name evidence="8" type="ORF">F4V45_00970</name>
</gene>
<proteinExistence type="inferred from homology"/>
<dbReference type="EMBL" id="VXKE01000001">
    <property type="protein sequence ID" value="KAA8711578.1"/>
    <property type="molecule type" value="Genomic_DNA"/>
</dbReference>
<dbReference type="RefSeq" id="WP_150336653.1">
    <property type="nucleotide sequence ID" value="NZ_JAERIX010000005.1"/>
</dbReference>
<dbReference type="PANTHER" id="PTHR33692:SF1">
    <property type="entry name" value="RIBOSOME MATURATION FACTOR RIMM"/>
    <property type="match status" value="1"/>
</dbReference>
<evidence type="ECO:0000256" key="4">
    <source>
        <dbReference type="ARBA" id="ARBA00023186"/>
    </source>
</evidence>
<dbReference type="InterPro" id="IPR011033">
    <property type="entry name" value="PRC_barrel-like_sf"/>
</dbReference>
<dbReference type="GO" id="GO:0005737">
    <property type="term" value="C:cytoplasm"/>
    <property type="evidence" value="ECO:0007669"/>
    <property type="project" value="UniProtKB-SubCell"/>
</dbReference>